<protein>
    <recommendedName>
        <fullName evidence="7">Galactose oxidase</fullName>
    </recommendedName>
</protein>
<feature type="compositionally biased region" description="Polar residues" evidence="3">
    <location>
        <begin position="549"/>
        <end position="568"/>
    </location>
</feature>
<dbReference type="SUPFAM" id="SSF117281">
    <property type="entry name" value="Kelch motif"/>
    <property type="match status" value="1"/>
</dbReference>
<evidence type="ECO:0000256" key="1">
    <source>
        <dbReference type="ARBA" id="ARBA00022441"/>
    </source>
</evidence>
<keyword evidence="2" id="KW-0677">Repeat</keyword>
<evidence type="ECO:0000256" key="4">
    <source>
        <dbReference type="SAM" id="Phobius"/>
    </source>
</evidence>
<feature type="transmembrane region" description="Helical" evidence="4">
    <location>
        <begin position="389"/>
        <end position="412"/>
    </location>
</feature>
<keyword evidence="1" id="KW-0880">Kelch repeat</keyword>
<dbReference type="Proteomes" id="UP001139887">
    <property type="component" value="Unassembled WGS sequence"/>
</dbReference>
<name>A0A9W8I5B6_9FUNG</name>
<evidence type="ECO:0000256" key="3">
    <source>
        <dbReference type="SAM" id="MobiDB-lite"/>
    </source>
</evidence>
<evidence type="ECO:0000313" key="6">
    <source>
        <dbReference type="Proteomes" id="UP001139887"/>
    </source>
</evidence>
<feature type="compositionally biased region" description="Polar residues" evidence="3">
    <location>
        <begin position="616"/>
        <end position="636"/>
    </location>
</feature>
<proteinExistence type="predicted"/>
<sequence>MVPGLVAVTAQILMMLGIPVSSMALHLFKRQGERTNSSQAKATWRAFACLTPFIASDGTPLFMLYGGTSELNVENPLNLASNGLNELQTYNINDQQWHLPSIANVPDRGPVLPGCGAASDLVWVYDTHYGTSNSQATTVGLLDSVHWSWSTPTQNGQLPVTRFGAAFAYVPKKQAFFMHGGIPLTTSSNTADSPPGIANNMDYLDPATLSWSYASNGPARKYHTLCYMDSIQSLVLFGGSDQNIAGYNDVKLFSVKDNAWQYSVNITGNVPSERVLHSAVCTKDTMYVFGGTHSIDDEPSDSTVWMLTAVDRANLMWTKAPISGESQRKGPAARFGHSAAIYNDHMYIFGGVGPNSQDSVMYKLDLKSLEWTAENNSESQNGDSVNTRVLIAAVISSVLGIISVGVAAFVIYRWSRRKNQVLATEIVPPLDQMSRKDDNDGILPGKSNTGYSSALTQATSSETDFANKNGGGSTALVPAMWKTSNGHNSTRDGYREQYDDPNFLLSSFATATGQHRRAGDIVSNDYLPPPHSNPSLGSSYNSLSPSSPHTWTVAGTSNRNSGNDTPDNISPFVSLGDSAFDYTQRNSNPHSPEELISAIIASGKTIPAWIREAASRPSNDTSASLQTQSADLSNRQSQKHLVASEGYNERKSAHSISTSGMQSASACEPIRYVNLSRTSTEETGVCQNETVQQNLINNSATKPSRYHRRHSDPSEADTDSYSVPGSLALGPVSLGAIAQPLVPPVPPLMNSLYGELENSGIIVGQAGIPAAVATIGHHVSVASLPPSNTSDRQSALNNDQSILSPLDRLARYHNIDAWMSPDADHKHQILSRRSSNETEDTSHIYAAQLAHQSNNDL</sequence>
<organism evidence="5 6">
    <name type="scientific">Coemansia brasiliensis</name>
    <dbReference type="NCBI Taxonomy" id="2650707"/>
    <lineage>
        <taxon>Eukaryota</taxon>
        <taxon>Fungi</taxon>
        <taxon>Fungi incertae sedis</taxon>
        <taxon>Zoopagomycota</taxon>
        <taxon>Kickxellomycotina</taxon>
        <taxon>Kickxellomycetes</taxon>
        <taxon>Kickxellales</taxon>
        <taxon>Kickxellaceae</taxon>
        <taxon>Coemansia</taxon>
    </lineage>
</organism>
<keyword evidence="4" id="KW-0812">Transmembrane</keyword>
<feature type="region of interest" description="Disordered" evidence="3">
    <location>
        <begin position="614"/>
        <end position="661"/>
    </location>
</feature>
<gene>
    <name evidence="5" type="ORF">IWW36_003499</name>
</gene>
<dbReference type="OrthoDB" id="45365at2759"/>
<dbReference type="PANTHER" id="PTHR46093:SF18">
    <property type="entry name" value="FIBRONECTIN TYPE-III DOMAIN-CONTAINING PROTEIN"/>
    <property type="match status" value="1"/>
</dbReference>
<evidence type="ECO:0008006" key="7">
    <source>
        <dbReference type="Google" id="ProtNLM"/>
    </source>
</evidence>
<feature type="region of interest" description="Disordered" evidence="3">
    <location>
        <begin position="520"/>
        <end position="572"/>
    </location>
</feature>
<dbReference type="AlphaFoldDB" id="A0A9W8I5B6"/>
<feature type="region of interest" description="Disordered" evidence="3">
    <location>
        <begin position="697"/>
        <end position="721"/>
    </location>
</feature>
<dbReference type="Pfam" id="PF24681">
    <property type="entry name" value="Kelch_KLHDC2_KLHL20_DRC7"/>
    <property type="match status" value="1"/>
</dbReference>
<comment type="caution">
    <text evidence="5">The sequence shown here is derived from an EMBL/GenBank/DDBJ whole genome shotgun (WGS) entry which is preliminary data.</text>
</comment>
<dbReference type="PANTHER" id="PTHR46093">
    <property type="entry name" value="ACYL-COA-BINDING DOMAIN-CONTAINING PROTEIN 5"/>
    <property type="match status" value="1"/>
</dbReference>
<evidence type="ECO:0000256" key="2">
    <source>
        <dbReference type="ARBA" id="ARBA00022737"/>
    </source>
</evidence>
<dbReference type="EMBL" id="JANBUW010000213">
    <property type="protein sequence ID" value="KAJ2848098.1"/>
    <property type="molecule type" value="Genomic_DNA"/>
</dbReference>
<keyword evidence="4" id="KW-0472">Membrane</keyword>
<keyword evidence="4" id="KW-1133">Transmembrane helix</keyword>
<reference evidence="5" key="1">
    <citation type="submission" date="2022-07" db="EMBL/GenBank/DDBJ databases">
        <title>Phylogenomic reconstructions and comparative analyses of Kickxellomycotina fungi.</title>
        <authorList>
            <person name="Reynolds N.K."/>
            <person name="Stajich J.E."/>
            <person name="Barry K."/>
            <person name="Grigoriev I.V."/>
            <person name="Crous P."/>
            <person name="Smith M.E."/>
        </authorList>
    </citation>
    <scope>NUCLEOTIDE SEQUENCE</scope>
    <source>
        <strain evidence="5">NRRL 1566</strain>
    </source>
</reference>
<feature type="compositionally biased region" description="Low complexity" evidence="3">
    <location>
        <begin position="533"/>
        <end position="548"/>
    </location>
</feature>
<accession>A0A9W8I5B6</accession>
<keyword evidence="6" id="KW-1185">Reference proteome</keyword>
<dbReference type="InterPro" id="IPR015915">
    <property type="entry name" value="Kelch-typ_b-propeller"/>
</dbReference>
<dbReference type="Gene3D" id="2.120.10.80">
    <property type="entry name" value="Kelch-type beta propeller"/>
    <property type="match status" value="2"/>
</dbReference>
<evidence type="ECO:0000313" key="5">
    <source>
        <dbReference type="EMBL" id="KAJ2848098.1"/>
    </source>
</evidence>